<dbReference type="GO" id="GO:0003841">
    <property type="term" value="F:1-acylglycerol-3-phosphate O-acyltransferase activity"/>
    <property type="evidence" value="ECO:0007669"/>
    <property type="project" value="TreeGrafter"/>
</dbReference>
<dbReference type="SMART" id="SM00563">
    <property type="entry name" value="PlsC"/>
    <property type="match status" value="1"/>
</dbReference>
<evidence type="ECO:0000313" key="6">
    <source>
        <dbReference type="EMBL" id="RYM32387.1"/>
    </source>
</evidence>
<proteinExistence type="predicted"/>
<evidence type="ECO:0000259" key="5">
    <source>
        <dbReference type="SMART" id="SM00563"/>
    </source>
</evidence>
<comment type="pathway">
    <text evidence="1">Lipid metabolism.</text>
</comment>
<feature type="transmembrane region" description="Helical" evidence="4">
    <location>
        <begin position="355"/>
        <end position="378"/>
    </location>
</feature>
<dbReference type="RefSeq" id="WP_130094497.1">
    <property type="nucleotide sequence ID" value="NZ_SETE01000006.1"/>
</dbReference>
<keyword evidence="3" id="KW-0012">Acyltransferase</keyword>
<protein>
    <recommendedName>
        <fullName evidence="5">Phospholipid/glycerol acyltransferase domain-containing protein</fullName>
    </recommendedName>
</protein>
<keyword evidence="2" id="KW-0808">Transferase</keyword>
<evidence type="ECO:0000256" key="2">
    <source>
        <dbReference type="ARBA" id="ARBA00022679"/>
    </source>
</evidence>
<sequence length="440" mass="51849">MRVLYFLMSYILKITIWVYYPRFKNVNKPKKRFSRTIFMSNHAASFMDPLTIVGSQPPIIFFMTRSDIFKPYLKPILWASHMLPIYRKLDGEDTKKKNEEVFIKCAKILRGGRSLIVFAEGFTDNEFIRRLKPIKKGAVRIGFLSLEKINWKKKIYLQATGANYSDPNKLGSDCVVSNGDPVCLNDYRKAYEKDPNKTILDLTLRMEVEMRNQITDVRNEKMAPFHENIMRITRKGMNAVDSDFRIPLLERWEYSKNLANWFNEQHVEKNEMLLALKKRLENYFLSQKQENIEETPLYNVLSNNRREGRDRLFLITIFPFMLLGMIHCFLPYYYIKSFVEKSFKRKVFWSSVKMLLGLVAIALFNVPIIILIVMSFQIPTVIGVLYFVTVLPICGLLAYRWFEVNKKHKKMKVLSKMNVSELGLERSRIHDEIIRLIPVA</sequence>
<dbReference type="Pfam" id="PF01553">
    <property type="entry name" value="Acyltransferase"/>
    <property type="match status" value="1"/>
</dbReference>
<evidence type="ECO:0000256" key="3">
    <source>
        <dbReference type="ARBA" id="ARBA00023315"/>
    </source>
</evidence>
<dbReference type="AlphaFoldDB" id="A0A4Q4KIB0"/>
<comment type="caution">
    <text evidence="6">The sequence shown here is derived from an EMBL/GenBank/DDBJ whole genome shotgun (WGS) entry which is preliminary data.</text>
</comment>
<evidence type="ECO:0000256" key="4">
    <source>
        <dbReference type="SAM" id="Phobius"/>
    </source>
</evidence>
<evidence type="ECO:0000313" key="7">
    <source>
        <dbReference type="Proteomes" id="UP000293952"/>
    </source>
</evidence>
<gene>
    <name evidence="6" type="ORF">ERX46_13980</name>
</gene>
<reference evidence="6 7" key="1">
    <citation type="submission" date="2019-02" db="EMBL/GenBank/DDBJ databases">
        <title>Genome sequence of the sea-ice species Brumimicrobium glaciale.</title>
        <authorList>
            <person name="Bowman J.P."/>
        </authorList>
    </citation>
    <scope>NUCLEOTIDE SEQUENCE [LARGE SCALE GENOMIC DNA]</scope>
    <source>
        <strain evidence="6 7">IC156</strain>
    </source>
</reference>
<dbReference type="InterPro" id="IPR002123">
    <property type="entry name" value="Plipid/glycerol_acylTrfase"/>
</dbReference>
<dbReference type="EMBL" id="SETE01000006">
    <property type="protein sequence ID" value="RYM32387.1"/>
    <property type="molecule type" value="Genomic_DNA"/>
</dbReference>
<keyword evidence="4" id="KW-0472">Membrane</keyword>
<dbReference type="PANTHER" id="PTHR10434:SF11">
    <property type="entry name" value="1-ACYL-SN-GLYCEROL-3-PHOSPHATE ACYLTRANSFERASE"/>
    <property type="match status" value="1"/>
</dbReference>
<feature type="domain" description="Phospholipid/glycerol acyltransferase" evidence="5">
    <location>
        <begin position="36"/>
        <end position="165"/>
    </location>
</feature>
<keyword evidence="4" id="KW-0812">Transmembrane</keyword>
<dbReference type="GO" id="GO:0006654">
    <property type="term" value="P:phosphatidic acid biosynthetic process"/>
    <property type="evidence" value="ECO:0007669"/>
    <property type="project" value="TreeGrafter"/>
</dbReference>
<dbReference type="OrthoDB" id="9806008at2"/>
<dbReference type="Proteomes" id="UP000293952">
    <property type="component" value="Unassembled WGS sequence"/>
</dbReference>
<dbReference type="PANTHER" id="PTHR10434">
    <property type="entry name" value="1-ACYL-SN-GLYCEROL-3-PHOSPHATE ACYLTRANSFERASE"/>
    <property type="match status" value="1"/>
</dbReference>
<evidence type="ECO:0000256" key="1">
    <source>
        <dbReference type="ARBA" id="ARBA00005189"/>
    </source>
</evidence>
<keyword evidence="4" id="KW-1133">Transmembrane helix</keyword>
<keyword evidence="7" id="KW-1185">Reference proteome</keyword>
<dbReference type="SUPFAM" id="SSF69593">
    <property type="entry name" value="Glycerol-3-phosphate (1)-acyltransferase"/>
    <property type="match status" value="1"/>
</dbReference>
<organism evidence="6 7">
    <name type="scientific">Brumimicrobium glaciale</name>
    <dbReference type="NCBI Taxonomy" id="200475"/>
    <lineage>
        <taxon>Bacteria</taxon>
        <taxon>Pseudomonadati</taxon>
        <taxon>Bacteroidota</taxon>
        <taxon>Flavobacteriia</taxon>
        <taxon>Flavobacteriales</taxon>
        <taxon>Crocinitomicaceae</taxon>
        <taxon>Brumimicrobium</taxon>
    </lineage>
</organism>
<feature type="transmembrane region" description="Helical" evidence="4">
    <location>
        <begin position="384"/>
        <end position="402"/>
    </location>
</feature>
<accession>A0A4Q4KIB0</accession>
<name>A0A4Q4KIB0_9FLAO</name>
<feature type="transmembrane region" description="Helical" evidence="4">
    <location>
        <begin position="312"/>
        <end position="334"/>
    </location>
</feature>